<dbReference type="PROSITE" id="PS50878">
    <property type="entry name" value="RT_POL"/>
    <property type="match status" value="1"/>
</dbReference>
<dbReference type="CDD" id="cd01650">
    <property type="entry name" value="RT_nLTR_like"/>
    <property type="match status" value="1"/>
</dbReference>
<dbReference type="SUPFAM" id="SSF56672">
    <property type="entry name" value="DNA/RNA polymerases"/>
    <property type="match status" value="1"/>
</dbReference>
<dbReference type="InterPro" id="IPR000477">
    <property type="entry name" value="RT_dom"/>
</dbReference>
<evidence type="ECO:0000259" key="1">
    <source>
        <dbReference type="PROSITE" id="PS50878"/>
    </source>
</evidence>
<keyword evidence="3" id="KW-1185">Reference proteome</keyword>
<dbReference type="InterPro" id="IPR043502">
    <property type="entry name" value="DNA/RNA_pol_sf"/>
</dbReference>
<dbReference type="AlphaFoldDB" id="A0A9R1WFL1"/>
<reference evidence="2 3" key="1">
    <citation type="journal article" date="2017" name="Nat. Commun.">
        <title>Genome assembly with in vitro proximity ligation data and whole-genome triplication in lettuce.</title>
        <authorList>
            <person name="Reyes-Chin-Wo S."/>
            <person name="Wang Z."/>
            <person name="Yang X."/>
            <person name="Kozik A."/>
            <person name="Arikit S."/>
            <person name="Song C."/>
            <person name="Xia L."/>
            <person name="Froenicke L."/>
            <person name="Lavelle D.O."/>
            <person name="Truco M.J."/>
            <person name="Xia R."/>
            <person name="Zhu S."/>
            <person name="Xu C."/>
            <person name="Xu H."/>
            <person name="Xu X."/>
            <person name="Cox K."/>
            <person name="Korf I."/>
            <person name="Meyers B.C."/>
            <person name="Michelmore R.W."/>
        </authorList>
    </citation>
    <scope>NUCLEOTIDE SEQUENCE [LARGE SCALE GENOMIC DNA]</scope>
    <source>
        <strain evidence="3">cv. Salinas</strain>
        <tissue evidence="2">Seedlings</tissue>
    </source>
</reference>
<dbReference type="Pfam" id="PF00078">
    <property type="entry name" value="RVT_1"/>
    <property type="match status" value="1"/>
</dbReference>
<dbReference type="PANTHER" id="PTHR33116">
    <property type="entry name" value="REVERSE TRANSCRIPTASE ZINC-BINDING DOMAIN-CONTAINING PROTEIN-RELATED-RELATED"/>
    <property type="match status" value="1"/>
</dbReference>
<evidence type="ECO:0000313" key="3">
    <source>
        <dbReference type="Proteomes" id="UP000235145"/>
    </source>
</evidence>
<evidence type="ECO:0000313" key="2">
    <source>
        <dbReference type="EMBL" id="KAJ0222973.1"/>
    </source>
</evidence>
<dbReference type="PANTHER" id="PTHR33116:SF79">
    <property type="entry name" value="REVERSE TRANSCRIPTASE DOMAIN, ZINC FINGER, CCHC-TYPE-RELATED"/>
    <property type="match status" value="1"/>
</dbReference>
<gene>
    <name evidence="2" type="ORF">LSAT_V11C200055230</name>
</gene>
<comment type="caution">
    <text evidence="2">The sequence shown here is derived from an EMBL/GenBank/DDBJ whole genome shotgun (WGS) entry which is preliminary data.</text>
</comment>
<protein>
    <recommendedName>
        <fullName evidence="1">Reverse transcriptase domain-containing protein</fullName>
    </recommendedName>
</protein>
<dbReference type="SUPFAM" id="SSF56219">
    <property type="entry name" value="DNase I-like"/>
    <property type="match status" value="1"/>
</dbReference>
<dbReference type="Gene3D" id="3.60.10.10">
    <property type="entry name" value="Endonuclease/exonuclease/phosphatase"/>
    <property type="match status" value="1"/>
</dbReference>
<sequence>MQKKLTHLIPNSYLITSVSRTLDFEPQPYNHLSPDPDKSIDLNVTLPVASNNGDSADICSSSNEISSILKIGNEVGFQIGEDNIGILEDVLEMEANGEETHVANLSRDDVTGCWGNIYVEFEIVLPQGKSGGLLCMWDPKSFLKSNVVSSRYFLAISGKWMGIPGNTTLVNVYAPQSITDKRKLWEELLHIKNFDGIWVFFGDFNAVRRSDERFNSAFCKYTAADFNQFIANAGLKELKMGGLKYTYYKEEGHKFSKIDRFLVCSNFICSQPSSSVTALPRLHSDHSPIVLKPSIADFGPPPFRFFNLWILNDEFRKEFTKSWTCFHGYGTPDIILKAKLKHVKNQIRKWKKDDSKNGHGSLTNLRSRVNDMERTTETRCISESEKITWREDKAKLLELEHIVKLDLQQRAKIKWLTDGDENSRFFHGSLANANRKNKIHGLLINGSWEVNPELIKLEALQFFASKFKENWPVRPLLISPLFKQLSIDQQQSLELAITPEEIKNAVWSCGGDKSLGPDGITFKIIKENWDLMSEDIINFVKYFEQNAHLAKGCNPSFITLIPKVSDPISLADYRPISLIGCMYKMIAKVLAIRLKSVIGSVISDIQSAFVPGRNILDAPLIINEIFSWAKQLNYDANGFGSKWRTWIRGCLASSMASVLVNGSPTTEFPISRGVRQGDPLSPFLFIIAMEGLNISINNACSKKLIKGIKLPNGGPRLSHLFYADDAIFAGEWCSDSIKNLSRILRCFHISSGLKVNFLKSRLFGIRVSSQEVQRMARFLGCTVGTFPFTYLGVPIGANMALKKNWQPIVDKFKSKLSTWKAKSLSFGGHLTLIKSVLNSLPTYYMSLFKAPQGILDLLEKLRRRFLWGGGQEKNKLHWVDWSKKKKVGGLGVGSLKAQNISLLTKWWWRVRNERDQLWSEAIISLHDLKKKPATCIARKTLAGAWCNIKKAICHLDELSIDRKTLFKLTPRRGSNILFWKDTWCGNSPFQDRFPNLYKREKEKSCRLDERLSASGFN</sequence>
<proteinExistence type="predicted"/>
<dbReference type="InterPro" id="IPR036691">
    <property type="entry name" value="Endo/exonu/phosph_ase_sf"/>
</dbReference>
<dbReference type="Proteomes" id="UP000235145">
    <property type="component" value="Unassembled WGS sequence"/>
</dbReference>
<organism evidence="2 3">
    <name type="scientific">Lactuca sativa</name>
    <name type="common">Garden lettuce</name>
    <dbReference type="NCBI Taxonomy" id="4236"/>
    <lineage>
        <taxon>Eukaryota</taxon>
        <taxon>Viridiplantae</taxon>
        <taxon>Streptophyta</taxon>
        <taxon>Embryophyta</taxon>
        <taxon>Tracheophyta</taxon>
        <taxon>Spermatophyta</taxon>
        <taxon>Magnoliopsida</taxon>
        <taxon>eudicotyledons</taxon>
        <taxon>Gunneridae</taxon>
        <taxon>Pentapetalae</taxon>
        <taxon>asterids</taxon>
        <taxon>campanulids</taxon>
        <taxon>Asterales</taxon>
        <taxon>Asteraceae</taxon>
        <taxon>Cichorioideae</taxon>
        <taxon>Cichorieae</taxon>
        <taxon>Lactucinae</taxon>
        <taxon>Lactuca</taxon>
    </lineage>
</organism>
<feature type="domain" description="Reverse transcriptase" evidence="1">
    <location>
        <begin position="542"/>
        <end position="783"/>
    </location>
</feature>
<dbReference type="EMBL" id="NBSK02000002">
    <property type="protein sequence ID" value="KAJ0222973.1"/>
    <property type="molecule type" value="Genomic_DNA"/>
</dbReference>
<accession>A0A9R1WFL1</accession>
<name>A0A9R1WFL1_LACSA</name>